<evidence type="ECO:0000256" key="1">
    <source>
        <dbReference type="SAM" id="MobiDB-lite"/>
    </source>
</evidence>
<keyword evidence="4" id="KW-1185">Reference proteome</keyword>
<dbReference type="Pfam" id="PF00595">
    <property type="entry name" value="PDZ"/>
    <property type="match status" value="3"/>
</dbReference>
<dbReference type="EMBL" id="JBJKFK010001353">
    <property type="protein sequence ID" value="KAL3313314.1"/>
    <property type="molecule type" value="Genomic_DNA"/>
</dbReference>
<dbReference type="PANTHER" id="PTHR16484:SF17">
    <property type="entry name" value="BAZOOKA, ISOFORM B"/>
    <property type="match status" value="1"/>
</dbReference>
<feature type="region of interest" description="Disordered" evidence="1">
    <location>
        <begin position="19"/>
        <end position="56"/>
    </location>
</feature>
<dbReference type="Proteomes" id="UP001626550">
    <property type="component" value="Unassembled WGS sequence"/>
</dbReference>
<dbReference type="InterPro" id="IPR052213">
    <property type="entry name" value="PAR3"/>
</dbReference>
<evidence type="ECO:0000259" key="2">
    <source>
        <dbReference type="PROSITE" id="PS50106"/>
    </source>
</evidence>
<feature type="domain" description="PDZ" evidence="2">
    <location>
        <begin position="190"/>
        <end position="284"/>
    </location>
</feature>
<dbReference type="PANTHER" id="PTHR16484">
    <property type="entry name" value="PARTITIONING DEFECTIVE 3 RELATED"/>
    <property type="match status" value="1"/>
</dbReference>
<feature type="region of interest" description="Disordered" evidence="1">
    <location>
        <begin position="545"/>
        <end position="623"/>
    </location>
</feature>
<evidence type="ECO:0000313" key="3">
    <source>
        <dbReference type="EMBL" id="KAL3313314.1"/>
    </source>
</evidence>
<dbReference type="AlphaFoldDB" id="A0ABD2Q1A7"/>
<proteinExistence type="predicted"/>
<accession>A0ABD2Q1A7</accession>
<dbReference type="SMART" id="SM00228">
    <property type="entry name" value="PDZ"/>
    <property type="match status" value="3"/>
</dbReference>
<feature type="compositionally biased region" description="Basic and acidic residues" evidence="1">
    <location>
        <begin position="96"/>
        <end position="123"/>
    </location>
</feature>
<feature type="compositionally biased region" description="Acidic residues" evidence="1">
    <location>
        <begin position="42"/>
        <end position="53"/>
    </location>
</feature>
<feature type="domain" description="PDZ" evidence="2">
    <location>
        <begin position="354"/>
        <end position="435"/>
    </location>
</feature>
<organism evidence="3 4">
    <name type="scientific">Cichlidogyrus casuarinus</name>
    <dbReference type="NCBI Taxonomy" id="1844966"/>
    <lineage>
        <taxon>Eukaryota</taxon>
        <taxon>Metazoa</taxon>
        <taxon>Spiralia</taxon>
        <taxon>Lophotrochozoa</taxon>
        <taxon>Platyhelminthes</taxon>
        <taxon>Monogenea</taxon>
        <taxon>Monopisthocotylea</taxon>
        <taxon>Dactylogyridea</taxon>
        <taxon>Ancyrocephalidae</taxon>
        <taxon>Cichlidogyrus</taxon>
    </lineage>
</organism>
<reference evidence="3 4" key="1">
    <citation type="submission" date="2024-11" db="EMBL/GenBank/DDBJ databases">
        <title>Adaptive evolution of stress response genes in parasites aligns with host niche diversity.</title>
        <authorList>
            <person name="Hahn C."/>
            <person name="Resl P."/>
        </authorList>
    </citation>
    <scope>NUCLEOTIDE SEQUENCE [LARGE SCALE GENOMIC DNA]</scope>
    <source>
        <strain evidence="3">EGGRZ-B1_66</strain>
        <tissue evidence="3">Body</tissue>
    </source>
</reference>
<feature type="compositionally biased region" description="Pro residues" evidence="1">
    <location>
        <begin position="602"/>
        <end position="614"/>
    </location>
</feature>
<feature type="domain" description="PDZ" evidence="2">
    <location>
        <begin position="445"/>
        <end position="523"/>
    </location>
</feature>
<dbReference type="PROSITE" id="PS50106">
    <property type="entry name" value="PDZ"/>
    <property type="match status" value="3"/>
</dbReference>
<evidence type="ECO:0000313" key="4">
    <source>
        <dbReference type="Proteomes" id="UP001626550"/>
    </source>
</evidence>
<comment type="caution">
    <text evidence="3">The sequence shown here is derived from an EMBL/GenBank/DDBJ whole genome shotgun (WGS) entry which is preliminary data.</text>
</comment>
<name>A0ABD2Q1A7_9PLAT</name>
<feature type="compositionally biased region" description="Low complexity" evidence="1">
    <location>
        <begin position="550"/>
        <end position="575"/>
    </location>
</feature>
<protein>
    <submittedName>
        <fullName evidence="3">Partitioning defective 3</fullName>
    </submittedName>
</protein>
<dbReference type="Gene3D" id="2.30.42.10">
    <property type="match status" value="3"/>
</dbReference>
<sequence length="659" mass="71920">MKLSRRFTLQLSIDQVILPNGAGNSESTLNSARLERLSSSSDEAEDEDCEDVNSEGVQSIRRAVLARQYMMQQMQRQHQFLLLHQHKSAPDQPNGEADKTLERRQKKEVPADEEYPLLRKDYTLRQTDPPDPQPERSGAVLKWLAEAEQPPRINASETEEDAPISSVSTTHCERLYEAVRAPPVSSKPRWVRLVNSNPGQSLGIQIKPLFREGREPPRKPDDIIGIEVHSIMVGGRVDREGCLKLGDQIFSINDTSLTTLPFERSRSLFQKALSDQEVLLLVKSNQDNPAEVRVLEEKKKPEPPKRSPQTNLSVRPPSESPPPIPTECLLTQQSPNAQFLATPLSSECSCGRLEISLKKSDTGLGFSLTSRSGLAILVKSILPGGAALKDGRLKQGDQLLSVDGADVDSLGGQTGVVAILREKPTDSEVNLVVCRCFSREVFPLDIKLPAASDKDSISLGVCIRVKRALEEGEKNGVFVRNVIPGGAAHKDGRLRIGDRLLAVGEEELSGLSPKEALTVLKKTISKDQSEGKGVVRLLISRQEERRRRYTSGTTTGTPILDSPVSASVGATVSSADEIEELPPPPPPAPPQRSRKTSASGTSPPPPPPEVPPPVLDMLDTADEEVDNQGKVIVAAVVHSAILETTEQVNANYKQMQICG</sequence>
<dbReference type="InterPro" id="IPR001478">
    <property type="entry name" value="PDZ"/>
</dbReference>
<feature type="region of interest" description="Disordered" evidence="1">
    <location>
        <begin position="294"/>
        <end position="326"/>
    </location>
</feature>
<gene>
    <name evidence="3" type="primary">PARD3</name>
    <name evidence="3" type="ORF">Ciccas_008083</name>
</gene>
<feature type="compositionally biased region" description="Basic and acidic residues" evidence="1">
    <location>
        <begin position="294"/>
        <end position="305"/>
    </location>
</feature>
<feature type="region of interest" description="Disordered" evidence="1">
    <location>
        <begin position="88"/>
        <end position="136"/>
    </location>
</feature>
<dbReference type="SUPFAM" id="SSF50156">
    <property type="entry name" value="PDZ domain-like"/>
    <property type="match status" value="3"/>
</dbReference>
<dbReference type="InterPro" id="IPR036034">
    <property type="entry name" value="PDZ_sf"/>
</dbReference>
<feature type="compositionally biased region" description="Pro residues" evidence="1">
    <location>
        <begin position="581"/>
        <end position="590"/>
    </location>
</feature>